<feature type="region of interest" description="Disordered" evidence="1">
    <location>
        <begin position="245"/>
        <end position="271"/>
    </location>
</feature>
<reference evidence="2" key="2">
    <citation type="submission" date="2018-04" db="EMBL/GenBank/DDBJ databases">
        <title>OnivRS2 (Oryza nivara Reference Sequence Version 2).</title>
        <authorList>
            <person name="Zhang J."/>
            <person name="Kudrna D."/>
            <person name="Lee S."/>
            <person name="Talag J."/>
            <person name="Rajasekar S."/>
            <person name="Welchert J."/>
            <person name="Hsing Y.-I."/>
            <person name="Wing R.A."/>
        </authorList>
    </citation>
    <scope>NUCLEOTIDE SEQUENCE [LARGE SCALE GENOMIC DNA]</scope>
</reference>
<name>A0A0E0FJV8_ORYNI</name>
<organism evidence="2">
    <name type="scientific">Oryza nivara</name>
    <name type="common">Indian wild rice</name>
    <name type="synonym">Oryza sativa f. spontanea</name>
    <dbReference type="NCBI Taxonomy" id="4536"/>
    <lineage>
        <taxon>Eukaryota</taxon>
        <taxon>Viridiplantae</taxon>
        <taxon>Streptophyta</taxon>
        <taxon>Embryophyta</taxon>
        <taxon>Tracheophyta</taxon>
        <taxon>Spermatophyta</taxon>
        <taxon>Magnoliopsida</taxon>
        <taxon>Liliopsida</taxon>
        <taxon>Poales</taxon>
        <taxon>Poaceae</taxon>
        <taxon>BOP clade</taxon>
        <taxon>Oryzoideae</taxon>
        <taxon>Oryzeae</taxon>
        <taxon>Oryzinae</taxon>
        <taxon>Oryza</taxon>
    </lineage>
</organism>
<reference evidence="2" key="1">
    <citation type="submission" date="2015-04" db="UniProtKB">
        <authorList>
            <consortium name="EnsemblPlants"/>
        </authorList>
    </citation>
    <scope>IDENTIFICATION</scope>
    <source>
        <strain evidence="2">SL10</strain>
    </source>
</reference>
<sequence length="271" mass="31302">MPRLHIEPKPGSCSISEERKRAAAGCRTPGGRGPRRRRRASRPVWVAGCVEEVPALLLLLLEGARSRYAREDERQTPANVADRRLPLFRLHHAARRQTPPFRHFVVSPRACSIAWTPRSQRPPRFGVCAAVTVPTPAATAPWPSSSWRDLVPIQPRLDFCFYMLHVDPKWLNRRWLRSHWSSLCRRRFWDLGAVDRRRAARRTIAALRRRRRQVSGDAPPLAPPVRRAIPARAVASSRAAPLLRREWKEEDDGEKEKNERGRDYDMWTPLH</sequence>
<dbReference type="Proteomes" id="UP000006591">
    <property type="component" value="Chromosome 1"/>
</dbReference>
<dbReference type="HOGENOM" id="CLU_089784_0_0_1"/>
<evidence type="ECO:0000313" key="3">
    <source>
        <dbReference type="Proteomes" id="UP000006591"/>
    </source>
</evidence>
<evidence type="ECO:0000256" key="1">
    <source>
        <dbReference type="SAM" id="MobiDB-lite"/>
    </source>
</evidence>
<dbReference type="Gramene" id="ONIVA01G13100.1">
    <property type="protein sequence ID" value="ONIVA01G13100.1"/>
    <property type="gene ID" value="ONIVA01G13100"/>
</dbReference>
<proteinExistence type="predicted"/>
<dbReference type="EnsemblPlants" id="ONIVA01G13100.1">
    <property type="protein sequence ID" value="ONIVA01G13100.1"/>
    <property type="gene ID" value="ONIVA01G13100"/>
</dbReference>
<feature type="compositionally biased region" description="Basic and acidic residues" evidence="1">
    <location>
        <begin position="245"/>
        <end position="265"/>
    </location>
</feature>
<keyword evidence="3" id="KW-1185">Reference proteome</keyword>
<protein>
    <submittedName>
        <fullName evidence="2">Uncharacterized protein</fullName>
    </submittedName>
</protein>
<evidence type="ECO:0000313" key="2">
    <source>
        <dbReference type="EnsemblPlants" id="ONIVA01G13100.1"/>
    </source>
</evidence>
<accession>A0A0E0FJV8</accession>
<feature type="region of interest" description="Disordered" evidence="1">
    <location>
        <begin position="1"/>
        <end position="39"/>
    </location>
</feature>
<dbReference type="AlphaFoldDB" id="A0A0E0FJV8"/>